<comment type="caution">
    <text evidence="1">The sequence shown here is derived from an EMBL/GenBank/DDBJ whole genome shotgun (WGS) entry which is preliminary data.</text>
</comment>
<proteinExistence type="predicted"/>
<reference evidence="1" key="1">
    <citation type="submission" date="2023-06" db="EMBL/GenBank/DDBJ databases">
        <authorList>
            <consortium name="Lawrence Berkeley National Laboratory"/>
            <person name="Ahrendt S."/>
            <person name="Sahu N."/>
            <person name="Indic B."/>
            <person name="Wong-Bajracharya J."/>
            <person name="Merenyi Z."/>
            <person name="Ke H.-M."/>
            <person name="Monk M."/>
            <person name="Kocsube S."/>
            <person name="Drula E."/>
            <person name="Lipzen A."/>
            <person name="Balint B."/>
            <person name="Henrissat B."/>
            <person name="Andreopoulos B."/>
            <person name="Martin F.M."/>
            <person name="Harder C.B."/>
            <person name="Rigling D."/>
            <person name="Ford K.L."/>
            <person name="Foster G.D."/>
            <person name="Pangilinan J."/>
            <person name="Papanicolaou A."/>
            <person name="Barry K."/>
            <person name="LaButti K."/>
            <person name="Viragh M."/>
            <person name="Koriabine M."/>
            <person name="Yan M."/>
            <person name="Riley R."/>
            <person name="Champramary S."/>
            <person name="Plett K.L."/>
            <person name="Tsai I.J."/>
            <person name="Slot J."/>
            <person name="Sipos G."/>
            <person name="Plett J."/>
            <person name="Nagy L.G."/>
            <person name="Grigoriev I.V."/>
        </authorList>
    </citation>
    <scope>NUCLEOTIDE SEQUENCE</scope>
    <source>
        <strain evidence="1">HWK02</strain>
    </source>
</reference>
<protein>
    <submittedName>
        <fullName evidence="1">Uncharacterized protein</fullName>
    </submittedName>
</protein>
<accession>A0AA39PFV7</accession>
<dbReference type="EMBL" id="JAUEPU010000062">
    <property type="protein sequence ID" value="KAK0482976.1"/>
    <property type="molecule type" value="Genomic_DNA"/>
</dbReference>
<evidence type="ECO:0000313" key="2">
    <source>
        <dbReference type="Proteomes" id="UP001175228"/>
    </source>
</evidence>
<dbReference type="Proteomes" id="UP001175228">
    <property type="component" value="Unassembled WGS sequence"/>
</dbReference>
<gene>
    <name evidence="1" type="ORF">EDD18DRAFT_1432712</name>
</gene>
<sequence length="110" mass="11877">MFSLGISGIFGLGPNSSALSSIISAPRLITRTGDGNFSATVFGGYLAMKPCSENFTHGMALSSNTALSDRGYLRLIQPDDSFFQGDIAWNTMQTFNDTSLNTDFYIELDS</sequence>
<name>A0AA39PFV7_9AGAR</name>
<keyword evidence="2" id="KW-1185">Reference proteome</keyword>
<dbReference type="AlphaFoldDB" id="A0AA39PFV7"/>
<evidence type="ECO:0000313" key="1">
    <source>
        <dbReference type="EMBL" id="KAK0482976.1"/>
    </source>
</evidence>
<organism evidence="1 2">
    <name type="scientific">Armillaria luteobubalina</name>
    <dbReference type="NCBI Taxonomy" id="153913"/>
    <lineage>
        <taxon>Eukaryota</taxon>
        <taxon>Fungi</taxon>
        <taxon>Dikarya</taxon>
        <taxon>Basidiomycota</taxon>
        <taxon>Agaricomycotina</taxon>
        <taxon>Agaricomycetes</taxon>
        <taxon>Agaricomycetidae</taxon>
        <taxon>Agaricales</taxon>
        <taxon>Marasmiineae</taxon>
        <taxon>Physalacriaceae</taxon>
        <taxon>Armillaria</taxon>
    </lineage>
</organism>